<accession>A0ABV3FS89</accession>
<dbReference type="RefSeq" id="WP_357782786.1">
    <property type="nucleotide sequence ID" value="NZ_JBFAKC010000004.1"/>
</dbReference>
<dbReference type="PROSITE" id="PS50902">
    <property type="entry name" value="FLAVODOXIN_LIKE"/>
    <property type="match status" value="1"/>
</dbReference>
<dbReference type="PANTHER" id="PTHR38030:SF2">
    <property type="entry name" value="PROTOPORPHYRINOGEN IX DEHYDROGENASE [QUINONE]"/>
    <property type="match status" value="1"/>
</dbReference>
<feature type="domain" description="Flavodoxin-like" evidence="1">
    <location>
        <begin position="8"/>
        <end position="169"/>
    </location>
</feature>
<gene>
    <name evidence="2" type="ORF">AB0I48_11945</name>
</gene>
<reference evidence="2 3" key="1">
    <citation type="submission" date="2024-06" db="EMBL/GenBank/DDBJ databases">
        <title>The Natural Products Discovery Center: Release of the First 8490 Sequenced Strains for Exploring Actinobacteria Biosynthetic Diversity.</title>
        <authorList>
            <person name="Kalkreuter E."/>
            <person name="Kautsar S.A."/>
            <person name="Yang D."/>
            <person name="Bader C.D."/>
            <person name="Teijaro C.N."/>
            <person name="Fluegel L."/>
            <person name="Davis C.M."/>
            <person name="Simpson J.R."/>
            <person name="Lauterbach L."/>
            <person name="Steele A.D."/>
            <person name="Gui C."/>
            <person name="Meng S."/>
            <person name="Li G."/>
            <person name="Viehrig K."/>
            <person name="Ye F."/>
            <person name="Su P."/>
            <person name="Kiefer A.F."/>
            <person name="Nichols A."/>
            <person name="Cepeda A.J."/>
            <person name="Yan W."/>
            <person name="Fan B."/>
            <person name="Jiang Y."/>
            <person name="Adhikari A."/>
            <person name="Zheng C.-J."/>
            <person name="Schuster L."/>
            <person name="Cowan T.M."/>
            <person name="Smanski M.J."/>
            <person name="Chevrette M.G."/>
            <person name="De Carvalho L.P.S."/>
            <person name="Shen B."/>
        </authorList>
    </citation>
    <scope>NUCLEOTIDE SEQUENCE [LARGE SCALE GENOMIC DNA]</scope>
    <source>
        <strain evidence="2 3">NPDC050403</strain>
    </source>
</reference>
<dbReference type="InterPro" id="IPR052200">
    <property type="entry name" value="Protoporphyrinogen_IX_DH"/>
</dbReference>
<name>A0ABV3FS89_9NOCA</name>
<dbReference type="InterPro" id="IPR026816">
    <property type="entry name" value="Flavodoxin_dom"/>
</dbReference>
<evidence type="ECO:0000313" key="3">
    <source>
        <dbReference type="Proteomes" id="UP001551695"/>
    </source>
</evidence>
<dbReference type="PANTHER" id="PTHR38030">
    <property type="entry name" value="PROTOPORPHYRINOGEN IX DEHYDROGENASE [MENAQUINONE]"/>
    <property type="match status" value="1"/>
</dbReference>
<dbReference type="EMBL" id="JBFAKC010000004">
    <property type="protein sequence ID" value="MEV0708270.1"/>
    <property type="molecule type" value="Genomic_DNA"/>
</dbReference>
<comment type="caution">
    <text evidence="2">The sequence shown here is derived from an EMBL/GenBank/DDBJ whole genome shotgun (WGS) entry which is preliminary data.</text>
</comment>
<dbReference type="InterPro" id="IPR029039">
    <property type="entry name" value="Flavoprotein-like_sf"/>
</dbReference>
<dbReference type="Pfam" id="PF12724">
    <property type="entry name" value="Flavodoxin_5"/>
    <property type="match status" value="1"/>
</dbReference>
<evidence type="ECO:0000313" key="2">
    <source>
        <dbReference type="EMBL" id="MEV0708270.1"/>
    </source>
</evidence>
<evidence type="ECO:0000259" key="1">
    <source>
        <dbReference type="PROSITE" id="PS50902"/>
    </source>
</evidence>
<dbReference type="InterPro" id="IPR008254">
    <property type="entry name" value="Flavodoxin/NO_synth"/>
</dbReference>
<protein>
    <submittedName>
        <fullName evidence="2">Flavodoxin domain-containing protein</fullName>
    </submittedName>
</protein>
<dbReference type="Proteomes" id="UP001551695">
    <property type="component" value="Unassembled WGS sequence"/>
</dbReference>
<proteinExistence type="predicted"/>
<dbReference type="SUPFAM" id="SSF52218">
    <property type="entry name" value="Flavoproteins"/>
    <property type="match status" value="1"/>
</dbReference>
<organism evidence="2 3">
    <name type="scientific">Nocardia aurea</name>
    <dbReference type="NCBI Taxonomy" id="2144174"/>
    <lineage>
        <taxon>Bacteria</taxon>
        <taxon>Bacillati</taxon>
        <taxon>Actinomycetota</taxon>
        <taxon>Actinomycetes</taxon>
        <taxon>Mycobacteriales</taxon>
        <taxon>Nocardiaceae</taxon>
        <taxon>Nocardia</taxon>
    </lineage>
</organism>
<sequence>MESPIHRIAVIYATAQGSTRDIAEFIADDLAGRGAQVELSDIEHAPELSRFDTVVLGSAVHDMALLPVATTYLHTNHTALAATDLWLFSVGLGPALRGPVGRVLARRVPKKIAALRDSVAPHEYHAFAGRFDRDRVSRPARTLHRLMGGGRYGDLRDWRAIRGWSARIAESLGLPEATTSIVQP</sequence>
<dbReference type="PROSITE" id="PS00201">
    <property type="entry name" value="FLAVODOXIN"/>
    <property type="match status" value="1"/>
</dbReference>
<dbReference type="InterPro" id="IPR001226">
    <property type="entry name" value="Flavodoxin_CS"/>
</dbReference>
<dbReference type="Gene3D" id="3.40.50.360">
    <property type="match status" value="1"/>
</dbReference>
<keyword evidence="3" id="KW-1185">Reference proteome</keyword>